<dbReference type="Proteomes" id="UP000005808">
    <property type="component" value="Unassembled WGS sequence"/>
</dbReference>
<proteinExistence type="predicted"/>
<reference evidence="1 2" key="1">
    <citation type="journal article" date="2012" name="J. Bacteriol.">
        <title>De Novo Genome Project of Cupriavidus basilensis OR16.</title>
        <authorList>
            <person name="Cserhati M."/>
            <person name="Kriszt B."/>
            <person name="Szoboszlay S."/>
            <person name="Toth A."/>
            <person name="Szabo I."/>
            <person name="Tancsics A."/>
            <person name="Nagy I."/>
            <person name="Horvath B."/>
            <person name="Nagy I."/>
            <person name="Kukolya J."/>
        </authorList>
    </citation>
    <scope>NUCLEOTIDE SEQUENCE [LARGE SCALE GENOMIC DNA]</scope>
    <source>
        <strain evidence="1 2">OR16</strain>
    </source>
</reference>
<protein>
    <submittedName>
        <fullName evidence="1">Transport system permease</fullName>
    </submittedName>
</protein>
<sequence length="86" mass="9194">MSMQFRASRPSLRTRYRAVAARRQAALLLLACVLAALLGADIAAGPAPFAIRGILGGLLRPDSLLMELRVILWNVRLPAAGAPAHH</sequence>
<comment type="caution">
    <text evidence="1">The sequence shown here is derived from an EMBL/GenBank/DDBJ whole genome shotgun (WGS) entry which is preliminary data.</text>
</comment>
<gene>
    <name evidence="1" type="ORF">OR16_20832</name>
</gene>
<evidence type="ECO:0000313" key="1">
    <source>
        <dbReference type="EMBL" id="EHP41337.1"/>
    </source>
</evidence>
<dbReference type="RefSeq" id="WP_006159621.1">
    <property type="nucleotide sequence ID" value="NZ_AHJE01000050.1"/>
</dbReference>
<dbReference type="AlphaFoldDB" id="H1S868"/>
<name>H1S868_9BURK</name>
<accession>H1S868</accession>
<evidence type="ECO:0000313" key="2">
    <source>
        <dbReference type="Proteomes" id="UP000005808"/>
    </source>
</evidence>
<organism evidence="1 2">
    <name type="scientific">Cupriavidus basilensis OR16</name>
    <dbReference type="NCBI Taxonomy" id="1127483"/>
    <lineage>
        <taxon>Bacteria</taxon>
        <taxon>Pseudomonadati</taxon>
        <taxon>Pseudomonadota</taxon>
        <taxon>Betaproteobacteria</taxon>
        <taxon>Burkholderiales</taxon>
        <taxon>Burkholderiaceae</taxon>
        <taxon>Cupriavidus</taxon>
    </lineage>
</organism>
<dbReference type="EMBL" id="AHJE01000050">
    <property type="protein sequence ID" value="EHP41337.1"/>
    <property type="molecule type" value="Genomic_DNA"/>
</dbReference>
<dbReference type="PATRIC" id="fig|1127483.3.peg.4176"/>